<comment type="caution">
    <text evidence="2">The sequence shown here is derived from an EMBL/GenBank/DDBJ whole genome shotgun (WGS) entry which is preliminary data.</text>
</comment>
<feature type="transmembrane region" description="Helical" evidence="1">
    <location>
        <begin position="54"/>
        <end position="73"/>
    </location>
</feature>
<evidence type="ECO:0000313" key="2">
    <source>
        <dbReference type="EMBL" id="MBE1553635.1"/>
    </source>
</evidence>
<dbReference type="RefSeq" id="WP_192597443.1">
    <property type="nucleotide sequence ID" value="NZ_JADBEL010000002.1"/>
</dbReference>
<dbReference type="Proteomes" id="UP000658225">
    <property type="component" value="Unassembled WGS sequence"/>
</dbReference>
<evidence type="ECO:0000313" key="3">
    <source>
        <dbReference type="Proteomes" id="UP000658225"/>
    </source>
</evidence>
<keyword evidence="1" id="KW-0472">Membrane</keyword>
<accession>A0A927RBQ8</accession>
<keyword evidence="1" id="KW-0812">Transmembrane</keyword>
<feature type="transmembrane region" description="Helical" evidence="1">
    <location>
        <begin position="6"/>
        <end position="23"/>
    </location>
</feature>
<organism evidence="2 3">
    <name type="scientific">Sporosarcina limicola</name>
    <dbReference type="NCBI Taxonomy" id="34101"/>
    <lineage>
        <taxon>Bacteria</taxon>
        <taxon>Bacillati</taxon>
        <taxon>Bacillota</taxon>
        <taxon>Bacilli</taxon>
        <taxon>Bacillales</taxon>
        <taxon>Caryophanaceae</taxon>
        <taxon>Sporosarcina</taxon>
    </lineage>
</organism>
<protein>
    <submittedName>
        <fullName evidence="2">Cytochrome c-type biogenesis protein CcmH/NrfF</fullName>
    </submittedName>
</protein>
<sequence>MDIWTIPLIIVVIIICMIGFASVRKWNKVEHVVNGQDDAIPEAIEEHPFTLNPILWVILIATLFTGIVIFYYATSS</sequence>
<gene>
    <name evidence="2" type="ORF">H4683_000709</name>
</gene>
<proteinExistence type="predicted"/>
<name>A0A927RBQ8_9BACL</name>
<dbReference type="EMBL" id="JADBEL010000002">
    <property type="protein sequence ID" value="MBE1553635.1"/>
    <property type="molecule type" value="Genomic_DNA"/>
</dbReference>
<dbReference type="AlphaFoldDB" id="A0A927RBQ8"/>
<keyword evidence="3" id="KW-1185">Reference proteome</keyword>
<reference evidence="2" key="1">
    <citation type="submission" date="2020-10" db="EMBL/GenBank/DDBJ databases">
        <title>Genomic Encyclopedia of Type Strains, Phase IV (KMG-IV): sequencing the most valuable type-strain genomes for metagenomic binning, comparative biology and taxonomic classification.</title>
        <authorList>
            <person name="Goeker M."/>
        </authorList>
    </citation>
    <scope>NUCLEOTIDE SEQUENCE</scope>
    <source>
        <strain evidence="2">DSM 13886</strain>
    </source>
</reference>
<evidence type="ECO:0000256" key="1">
    <source>
        <dbReference type="SAM" id="Phobius"/>
    </source>
</evidence>
<keyword evidence="1" id="KW-1133">Transmembrane helix</keyword>